<reference evidence="1" key="1">
    <citation type="submission" date="2020-04" db="EMBL/GenBank/DDBJ databases">
        <authorList>
            <person name="Chiriac C."/>
            <person name="Salcher M."/>
            <person name="Ghai R."/>
            <person name="Kavagutti S V."/>
        </authorList>
    </citation>
    <scope>NUCLEOTIDE SEQUENCE</scope>
</reference>
<accession>A0A6J5NEE9</accession>
<evidence type="ECO:0000313" key="1">
    <source>
        <dbReference type="EMBL" id="CAB4155388.1"/>
    </source>
</evidence>
<name>A0A6J5NEE9_9CAUD</name>
<proteinExistence type="predicted"/>
<dbReference type="EMBL" id="LR796630">
    <property type="protein sequence ID" value="CAB4155388.1"/>
    <property type="molecule type" value="Genomic_DNA"/>
</dbReference>
<protein>
    <submittedName>
        <fullName evidence="1">Uncharacterized protein</fullName>
    </submittedName>
</protein>
<gene>
    <name evidence="1" type="ORF">UFOVP674_11</name>
</gene>
<sequence length="65" mass="7325">MNTDETIKVVFNAIINSREMLEMVGDVARKMIDTGCSIPQELEDVFNIEVITRPSGSKYARVMFA</sequence>
<organism evidence="1">
    <name type="scientific">uncultured Caudovirales phage</name>
    <dbReference type="NCBI Taxonomy" id="2100421"/>
    <lineage>
        <taxon>Viruses</taxon>
        <taxon>Duplodnaviria</taxon>
        <taxon>Heunggongvirae</taxon>
        <taxon>Uroviricota</taxon>
        <taxon>Caudoviricetes</taxon>
        <taxon>Peduoviridae</taxon>
        <taxon>Maltschvirus</taxon>
        <taxon>Maltschvirus maltsch</taxon>
    </lineage>
</organism>